<dbReference type="EMBL" id="GG666502">
    <property type="protein sequence ID" value="EEN61873.1"/>
    <property type="molecule type" value="Genomic_DNA"/>
</dbReference>
<reference evidence="1" key="1">
    <citation type="journal article" date="2008" name="Nature">
        <title>The amphioxus genome and the evolution of the chordate karyotype.</title>
        <authorList>
            <consortium name="US DOE Joint Genome Institute (JGI-PGF)"/>
            <person name="Putnam N.H."/>
            <person name="Butts T."/>
            <person name="Ferrier D.E.K."/>
            <person name="Furlong R.F."/>
            <person name="Hellsten U."/>
            <person name="Kawashima T."/>
            <person name="Robinson-Rechavi M."/>
            <person name="Shoguchi E."/>
            <person name="Terry A."/>
            <person name="Yu J.-K."/>
            <person name="Benito-Gutierrez E.L."/>
            <person name="Dubchak I."/>
            <person name="Garcia-Fernandez J."/>
            <person name="Gibson-Brown J.J."/>
            <person name="Grigoriev I.V."/>
            <person name="Horton A.C."/>
            <person name="de Jong P.J."/>
            <person name="Jurka J."/>
            <person name="Kapitonov V.V."/>
            <person name="Kohara Y."/>
            <person name="Kuroki Y."/>
            <person name="Lindquist E."/>
            <person name="Lucas S."/>
            <person name="Osoegawa K."/>
            <person name="Pennacchio L.A."/>
            <person name="Salamov A.A."/>
            <person name="Satou Y."/>
            <person name="Sauka-Spengler T."/>
            <person name="Schmutz J."/>
            <person name="Shin-I T."/>
            <person name="Toyoda A."/>
            <person name="Bronner-Fraser M."/>
            <person name="Fujiyama A."/>
            <person name="Holland L.Z."/>
            <person name="Holland P.W.H."/>
            <person name="Satoh N."/>
            <person name="Rokhsar D.S."/>
        </authorList>
    </citation>
    <scope>NUCLEOTIDE SEQUENCE [LARGE SCALE GENOMIC DNA]</scope>
    <source>
        <strain evidence="1">S238N-H82</strain>
        <tissue evidence="1">Testes</tissue>
    </source>
</reference>
<organism>
    <name type="scientific">Branchiostoma floridae</name>
    <name type="common">Florida lancelet</name>
    <name type="synonym">Amphioxus</name>
    <dbReference type="NCBI Taxonomy" id="7739"/>
    <lineage>
        <taxon>Eukaryota</taxon>
        <taxon>Metazoa</taxon>
        <taxon>Chordata</taxon>
        <taxon>Cephalochordata</taxon>
        <taxon>Leptocardii</taxon>
        <taxon>Amphioxiformes</taxon>
        <taxon>Branchiostomatidae</taxon>
        <taxon>Branchiostoma</taxon>
    </lineage>
</organism>
<accession>C3YCS2</accession>
<protein>
    <submittedName>
        <fullName evidence="1">Uncharacterized protein</fullName>
    </submittedName>
</protein>
<gene>
    <name evidence="1" type="ORF">BRAFLDRAFT_90818</name>
</gene>
<dbReference type="InParanoid" id="C3YCS2"/>
<dbReference type="AlphaFoldDB" id="C3YCS2"/>
<evidence type="ECO:0000313" key="1">
    <source>
        <dbReference type="EMBL" id="EEN61873.1"/>
    </source>
</evidence>
<name>C3YCS2_BRAFL</name>
<sequence>MIARPLHVFCPGFRTPIACPIIWSVMDIQTVSYKKTRRDVVMTLDKTVMTYQQQNLREVKIRQEDLREVKIRQDDLREVKIRQDDLRMLRSQAKKQQPVKNQVKRQQVVKKESENQRMVKNLPMAMDQLLIQPGLKNEKLQLPMREAMGPRTGPCFGWQLAHL</sequence>
<proteinExistence type="predicted"/>